<sequence length="399" mass="41360">MAPGHDRRNQLTARHFVLAFGVVSMLADMVYEGARSVSGPYLATFGASAMTVGLITGLGEAVALVFRLASGPLSDRTQRYWTLSIIGYAMTVIAVPFLAVASTLAQVGALIVGERFGKAVRTPARDTMLAAASHASFGRGLAFAVHEAMDQSGAFVGPLIVAGMIALSGYRAGFAVLAVPGVLTLAVLLWLRRRVPEPTAYDAPTPVDQADAEAAPARALSATFWLYTAFTAMAMLGFSTFAVLAYHDQVAGIIAPALIPVTYAVAMAAAALSALGSGWLYDRIGLRALFTALPLAGVVPILSFSDAVPLVWAGAAVWGAAMGIHESTFRAAVADMTPAARRGTAYGVFTAAYGLAWLGGSTVIGALYDASLVAVTVFVIATQIVACGLLFVLLRRSPG</sequence>
<dbReference type="InterPro" id="IPR011701">
    <property type="entry name" value="MFS"/>
</dbReference>
<organism evidence="8 9">
    <name type="scientific">Salinisphaera hydrothermalis (strain C41B8)</name>
    <dbReference type="NCBI Taxonomy" id="1304275"/>
    <lineage>
        <taxon>Bacteria</taxon>
        <taxon>Pseudomonadati</taxon>
        <taxon>Pseudomonadota</taxon>
        <taxon>Gammaproteobacteria</taxon>
        <taxon>Salinisphaerales</taxon>
        <taxon>Salinisphaeraceae</taxon>
        <taxon>Salinisphaera</taxon>
    </lineage>
</organism>
<evidence type="ECO:0000256" key="5">
    <source>
        <dbReference type="ARBA" id="ARBA00023136"/>
    </source>
</evidence>
<dbReference type="InterPro" id="IPR052425">
    <property type="entry name" value="Uncharacterized_MFS-type"/>
</dbReference>
<evidence type="ECO:0000256" key="3">
    <source>
        <dbReference type="ARBA" id="ARBA00022692"/>
    </source>
</evidence>
<dbReference type="eggNOG" id="COG0477">
    <property type="taxonomic scope" value="Bacteria"/>
</dbReference>
<comment type="caution">
    <text evidence="8">The sequence shown here is derived from an EMBL/GenBank/DDBJ whole genome shotgun (WGS) entry which is preliminary data.</text>
</comment>
<evidence type="ECO:0000256" key="6">
    <source>
        <dbReference type="SAM" id="Phobius"/>
    </source>
</evidence>
<dbReference type="Proteomes" id="UP000028302">
    <property type="component" value="Unassembled WGS sequence"/>
</dbReference>
<dbReference type="CDD" id="cd17370">
    <property type="entry name" value="MFS_MJ1317_like"/>
    <property type="match status" value="1"/>
</dbReference>
<feature type="transmembrane region" description="Helical" evidence="6">
    <location>
        <begin position="224"/>
        <end position="247"/>
    </location>
</feature>
<evidence type="ECO:0000259" key="7">
    <source>
        <dbReference type="PROSITE" id="PS50850"/>
    </source>
</evidence>
<keyword evidence="3 6" id="KW-0812">Transmembrane</keyword>
<dbReference type="PANTHER" id="PTHR42688:SF1">
    <property type="entry name" value="BLR5212 PROTEIN"/>
    <property type="match status" value="1"/>
</dbReference>
<dbReference type="STRING" id="1304275.C41B8_17426"/>
<dbReference type="InterPro" id="IPR020846">
    <property type="entry name" value="MFS_dom"/>
</dbReference>
<feature type="transmembrane region" description="Helical" evidence="6">
    <location>
        <begin position="12"/>
        <end position="31"/>
    </location>
</feature>
<dbReference type="PANTHER" id="PTHR42688">
    <property type="entry name" value="CONSERVED PROTEIN"/>
    <property type="match status" value="1"/>
</dbReference>
<feature type="transmembrane region" description="Helical" evidence="6">
    <location>
        <begin position="345"/>
        <end position="368"/>
    </location>
</feature>
<feature type="transmembrane region" description="Helical" evidence="6">
    <location>
        <begin position="80"/>
        <end position="101"/>
    </location>
</feature>
<dbReference type="EMBL" id="APNK01000045">
    <property type="protein sequence ID" value="KEZ75933.1"/>
    <property type="molecule type" value="Genomic_DNA"/>
</dbReference>
<keyword evidence="5 6" id="KW-0472">Membrane</keyword>
<evidence type="ECO:0000256" key="4">
    <source>
        <dbReference type="ARBA" id="ARBA00022989"/>
    </source>
</evidence>
<evidence type="ECO:0000256" key="2">
    <source>
        <dbReference type="ARBA" id="ARBA00022475"/>
    </source>
</evidence>
<dbReference type="AlphaFoldDB" id="A0A084IGU9"/>
<feature type="domain" description="Major facilitator superfamily (MFS) profile" evidence="7">
    <location>
        <begin position="14"/>
        <end position="399"/>
    </location>
</feature>
<protein>
    <recommendedName>
        <fullName evidence="7">Major facilitator superfamily (MFS) profile domain-containing protein</fullName>
    </recommendedName>
</protein>
<reference evidence="8 9" key="1">
    <citation type="submission" date="2013-03" db="EMBL/GenBank/DDBJ databases">
        <title>Salinisphaera hydrothermalis C41B8 Genome Sequencing.</title>
        <authorList>
            <person name="Li C."/>
            <person name="Lai Q."/>
            <person name="Shao Z."/>
        </authorList>
    </citation>
    <scope>NUCLEOTIDE SEQUENCE [LARGE SCALE GENOMIC DNA]</scope>
    <source>
        <strain evidence="8 9">C41B8</strain>
    </source>
</reference>
<dbReference type="InterPro" id="IPR036259">
    <property type="entry name" value="MFS_trans_sf"/>
</dbReference>
<comment type="subcellular location">
    <subcellularLocation>
        <location evidence="1">Cell membrane</location>
        <topology evidence="1">Multi-pass membrane protein</topology>
    </subcellularLocation>
</comment>
<proteinExistence type="predicted"/>
<dbReference type="Pfam" id="PF07690">
    <property type="entry name" value="MFS_1"/>
    <property type="match status" value="1"/>
</dbReference>
<evidence type="ECO:0000313" key="9">
    <source>
        <dbReference type="Proteomes" id="UP000028302"/>
    </source>
</evidence>
<dbReference type="PROSITE" id="PS50850">
    <property type="entry name" value="MFS"/>
    <property type="match status" value="1"/>
</dbReference>
<dbReference type="GO" id="GO:0022857">
    <property type="term" value="F:transmembrane transporter activity"/>
    <property type="evidence" value="ECO:0007669"/>
    <property type="project" value="InterPro"/>
</dbReference>
<evidence type="ECO:0000313" key="8">
    <source>
        <dbReference type="EMBL" id="KEZ75933.1"/>
    </source>
</evidence>
<evidence type="ECO:0000256" key="1">
    <source>
        <dbReference type="ARBA" id="ARBA00004651"/>
    </source>
</evidence>
<gene>
    <name evidence="8" type="ORF">C41B8_17426</name>
</gene>
<dbReference type="SUPFAM" id="SSF103473">
    <property type="entry name" value="MFS general substrate transporter"/>
    <property type="match status" value="1"/>
</dbReference>
<feature type="transmembrane region" description="Helical" evidence="6">
    <location>
        <begin position="43"/>
        <end position="68"/>
    </location>
</feature>
<feature type="transmembrane region" description="Helical" evidence="6">
    <location>
        <begin position="172"/>
        <end position="191"/>
    </location>
</feature>
<keyword evidence="4 6" id="KW-1133">Transmembrane helix</keyword>
<dbReference type="GO" id="GO:0005886">
    <property type="term" value="C:plasma membrane"/>
    <property type="evidence" value="ECO:0007669"/>
    <property type="project" value="UniProtKB-SubCell"/>
</dbReference>
<dbReference type="RefSeq" id="WP_037341206.1">
    <property type="nucleotide sequence ID" value="NZ_APNK01000045.1"/>
</dbReference>
<keyword evidence="9" id="KW-1185">Reference proteome</keyword>
<dbReference type="PATRIC" id="fig|1304275.5.peg.3567"/>
<dbReference type="Gene3D" id="1.20.1250.20">
    <property type="entry name" value="MFS general substrate transporter like domains"/>
    <property type="match status" value="2"/>
</dbReference>
<feature type="transmembrane region" description="Helical" evidence="6">
    <location>
        <begin position="284"/>
        <end position="304"/>
    </location>
</feature>
<name>A0A084IGU9_SALHC</name>
<feature type="transmembrane region" description="Helical" evidence="6">
    <location>
        <begin position="253"/>
        <end position="272"/>
    </location>
</feature>
<keyword evidence="2" id="KW-1003">Cell membrane</keyword>
<feature type="transmembrane region" description="Helical" evidence="6">
    <location>
        <begin position="374"/>
        <end position="394"/>
    </location>
</feature>
<accession>A0A084IGU9</accession>
<feature type="transmembrane region" description="Helical" evidence="6">
    <location>
        <begin position="310"/>
        <end position="333"/>
    </location>
</feature>